<reference evidence="8 9" key="1">
    <citation type="journal article" date="2018" name="Int. J. Syst. Evol. Microbiol.">
        <title>Mesosutterella multiformis gen. nov., sp. nov., a member of the family Sutterellaceae and Sutterella megalosphaeroides sp. nov., isolated from human faeces.</title>
        <authorList>
            <person name="Sakamoto M."/>
            <person name="Ikeyama N."/>
            <person name="Kunihiro T."/>
            <person name="Iino T."/>
            <person name="Yuki M."/>
            <person name="Ohkuma M."/>
        </authorList>
    </citation>
    <scope>NUCLEOTIDE SEQUENCE [LARGE SCALE GENOMIC DNA]</scope>
    <source>
        <strain evidence="8 9">4NBBH2</strain>
    </source>
</reference>
<feature type="domain" description="EamA" evidence="7">
    <location>
        <begin position="152"/>
        <end position="290"/>
    </location>
</feature>
<keyword evidence="2" id="KW-1003">Cell membrane</keyword>
<keyword evidence="9" id="KW-1185">Reference proteome</keyword>
<feature type="transmembrane region" description="Helical" evidence="6">
    <location>
        <begin position="182"/>
        <end position="200"/>
    </location>
</feature>
<dbReference type="Proteomes" id="UP000266091">
    <property type="component" value="Unassembled WGS sequence"/>
</dbReference>
<dbReference type="Gene3D" id="1.10.3730.20">
    <property type="match status" value="1"/>
</dbReference>
<feature type="transmembrane region" description="Helical" evidence="6">
    <location>
        <begin position="220"/>
        <end position="240"/>
    </location>
</feature>
<feature type="transmembrane region" description="Helical" evidence="6">
    <location>
        <begin position="34"/>
        <end position="56"/>
    </location>
</feature>
<evidence type="ECO:0000313" key="8">
    <source>
        <dbReference type="EMBL" id="GBO94468.1"/>
    </source>
</evidence>
<accession>A0A401LIL7</accession>
<dbReference type="InterPro" id="IPR000620">
    <property type="entry name" value="EamA_dom"/>
</dbReference>
<dbReference type="AlphaFoldDB" id="A0A388SDU5"/>
<dbReference type="OrthoDB" id="9811486at2"/>
<keyword evidence="3 6" id="KW-0812">Transmembrane</keyword>
<feature type="transmembrane region" description="Helical" evidence="6">
    <location>
        <begin position="126"/>
        <end position="145"/>
    </location>
</feature>
<protein>
    <submittedName>
        <fullName evidence="8">Membrane protein</fullName>
    </submittedName>
</protein>
<dbReference type="InterPro" id="IPR050638">
    <property type="entry name" value="AA-Vitamin_Transporters"/>
</dbReference>
<evidence type="ECO:0000256" key="2">
    <source>
        <dbReference type="ARBA" id="ARBA00022475"/>
    </source>
</evidence>
<keyword evidence="4 6" id="KW-1133">Transmembrane helix</keyword>
<dbReference type="RefSeq" id="WP_116270725.1">
    <property type="nucleotide sequence ID" value="NZ_BGZJ01000002.1"/>
</dbReference>
<dbReference type="GO" id="GO:0005886">
    <property type="term" value="C:plasma membrane"/>
    <property type="evidence" value="ECO:0007669"/>
    <property type="project" value="UniProtKB-SubCell"/>
</dbReference>
<feature type="transmembrane region" description="Helical" evidence="6">
    <location>
        <begin position="151"/>
        <end position="170"/>
    </location>
</feature>
<evidence type="ECO:0000256" key="6">
    <source>
        <dbReference type="SAM" id="Phobius"/>
    </source>
</evidence>
<sequence>MSALIGHIAAFLSNLFFGLSIPVTKELLSSWLDPIGYTLLRALSAAVIFWTASFFLPREKVAGRDLAIIAAGAFLGFIASQFLFALSMEETSPVNYAMVVALSPVIVLLMSAALHREKITAQKGLGVTLGVAGALVVVLGAGFGTGGRNNLLGLLYAFLSVAGYAVYLMISGAVAQKYRAATIMKWLFLFTSLMLLPFGFKAIPEEPLLNGGFFTQGALLFAYIVIFSTAIGYFLLPVALRKLQATTVSVYYNLQPIVASVSAISAGQDSFSWDKPLAAALVISGAWIVTRARRP</sequence>
<dbReference type="EMBL" id="BGZJ01000002">
    <property type="protein sequence ID" value="GBO94468.1"/>
    <property type="molecule type" value="Genomic_DNA"/>
</dbReference>
<feature type="domain" description="EamA" evidence="7">
    <location>
        <begin position="5"/>
        <end position="138"/>
    </location>
</feature>
<keyword evidence="5 6" id="KW-0472">Membrane</keyword>
<dbReference type="SUPFAM" id="SSF103481">
    <property type="entry name" value="Multidrug resistance efflux transporter EmrE"/>
    <property type="match status" value="2"/>
</dbReference>
<comment type="caution">
    <text evidence="8">The sequence shown here is derived from an EMBL/GenBank/DDBJ whole genome shotgun (WGS) entry which is preliminary data.</text>
</comment>
<evidence type="ECO:0000259" key="7">
    <source>
        <dbReference type="Pfam" id="PF00892"/>
    </source>
</evidence>
<dbReference type="Pfam" id="PF00892">
    <property type="entry name" value="EamA"/>
    <property type="match status" value="2"/>
</dbReference>
<dbReference type="InterPro" id="IPR037185">
    <property type="entry name" value="EmrE-like"/>
</dbReference>
<accession>A0A388SDU5</accession>
<comment type="subcellular location">
    <subcellularLocation>
        <location evidence="1">Cell membrane</location>
        <topology evidence="1">Multi-pass membrane protein</topology>
    </subcellularLocation>
</comment>
<name>A0A388SDU5_9BURK</name>
<evidence type="ECO:0000313" key="9">
    <source>
        <dbReference type="Proteomes" id="UP000266091"/>
    </source>
</evidence>
<evidence type="ECO:0000256" key="5">
    <source>
        <dbReference type="ARBA" id="ARBA00023136"/>
    </source>
</evidence>
<organism evidence="8 9">
    <name type="scientific">Mesosutterella multiformis</name>
    <dbReference type="NCBI Taxonomy" id="2259133"/>
    <lineage>
        <taxon>Bacteria</taxon>
        <taxon>Pseudomonadati</taxon>
        <taxon>Pseudomonadota</taxon>
        <taxon>Betaproteobacteria</taxon>
        <taxon>Burkholderiales</taxon>
        <taxon>Sutterellaceae</taxon>
        <taxon>Mesosutterella</taxon>
    </lineage>
</organism>
<feature type="transmembrane region" description="Helical" evidence="6">
    <location>
        <begin position="94"/>
        <end position="114"/>
    </location>
</feature>
<evidence type="ECO:0000256" key="1">
    <source>
        <dbReference type="ARBA" id="ARBA00004651"/>
    </source>
</evidence>
<gene>
    <name evidence="8" type="ORF">MESMUL_18220</name>
</gene>
<evidence type="ECO:0000256" key="3">
    <source>
        <dbReference type="ARBA" id="ARBA00022692"/>
    </source>
</evidence>
<dbReference type="PANTHER" id="PTHR32322">
    <property type="entry name" value="INNER MEMBRANE TRANSPORTER"/>
    <property type="match status" value="1"/>
</dbReference>
<proteinExistence type="predicted"/>
<feature type="transmembrane region" description="Helical" evidence="6">
    <location>
        <begin position="68"/>
        <end position="88"/>
    </location>
</feature>
<dbReference type="PANTHER" id="PTHR32322:SF18">
    <property type="entry name" value="S-ADENOSYLMETHIONINE_S-ADENOSYLHOMOCYSTEINE TRANSPORTER"/>
    <property type="match status" value="1"/>
</dbReference>
<evidence type="ECO:0000256" key="4">
    <source>
        <dbReference type="ARBA" id="ARBA00022989"/>
    </source>
</evidence>